<dbReference type="EMBL" id="MRDB01000038">
    <property type="protein sequence ID" value="RKL33994.1"/>
    <property type="molecule type" value="Genomic_DNA"/>
</dbReference>
<accession>A0A420SXK9</accession>
<dbReference type="Proteomes" id="UP000283569">
    <property type="component" value="Unassembled WGS sequence"/>
</dbReference>
<evidence type="ECO:0000313" key="1">
    <source>
        <dbReference type="EMBL" id="RKL33994.1"/>
    </source>
</evidence>
<proteinExistence type="predicted"/>
<evidence type="ECO:0000313" key="2">
    <source>
        <dbReference type="Proteomes" id="UP000283569"/>
    </source>
</evidence>
<dbReference type="AlphaFoldDB" id="A0A420SXK9"/>
<protein>
    <submittedName>
        <fullName evidence="1">Uncharacterized protein</fullName>
    </submittedName>
</protein>
<gene>
    <name evidence="1" type="ORF">BFJ72_g9776</name>
</gene>
<reference evidence="1 2" key="1">
    <citation type="journal article" date="2018" name="Sci. Rep.">
        <title>Characterisation of pathogen-specific regions and novel effector candidates in Fusarium oxysporum f. sp. cepae.</title>
        <authorList>
            <person name="Armitage A.D."/>
            <person name="Taylor A."/>
            <person name="Sobczyk M.K."/>
            <person name="Baxter L."/>
            <person name="Greenfield B.P."/>
            <person name="Bates H.J."/>
            <person name="Wilson F."/>
            <person name="Jackson A.C."/>
            <person name="Ott S."/>
            <person name="Harrison R.J."/>
            <person name="Clarkson J.P."/>
        </authorList>
    </citation>
    <scope>NUCLEOTIDE SEQUENCE [LARGE SCALE GENOMIC DNA]</scope>
    <source>
        <strain evidence="1 2">Fp_A8</strain>
    </source>
</reference>
<name>A0A420SXK9_GIBIN</name>
<sequence>MVKEYFLAPHFNAPAPPRGVVKLGTILGRLDNFDPFNLEEFQPIPAAQLLPVETQESVDIDIYGLHADRHTLTERALGLIGRGSRHPTDALRVTTG</sequence>
<organism evidence="1 2">
    <name type="scientific">Gibberella intermedia</name>
    <name type="common">Bulb rot disease fungus</name>
    <name type="synonym">Fusarium proliferatum</name>
    <dbReference type="NCBI Taxonomy" id="948311"/>
    <lineage>
        <taxon>Eukaryota</taxon>
        <taxon>Fungi</taxon>
        <taxon>Dikarya</taxon>
        <taxon>Ascomycota</taxon>
        <taxon>Pezizomycotina</taxon>
        <taxon>Sordariomycetes</taxon>
        <taxon>Hypocreomycetidae</taxon>
        <taxon>Hypocreales</taxon>
        <taxon>Nectriaceae</taxon>
        <taxon>Fusarium</taxon>
        <taxon>Fusarium fujikuroi species complex</taxon>
    </lineage>
</organism>
<comment type="caution">
    <text evidence="1">The sequence shown here is derived from an EMBL/GenBank/DDBJ whole genome shotgun (WGS) entry which is preliminary data.</text>
</comment>